<feature type="region of interest" description="Disordered" evidence="1">
    <location>
        <begin position="568"/>
        <end position="592"/>
    </location>
</feature>
<dbReference type="InParanoid" id="A0A132B2C4"/>
<proteinExistence type="predicted"/>
<feature type="compositionally biased region" description="Basic residues" evidence="1">
    <location>
        <begin position="220"/>
        <end position="230"/>
    </location>
</feature>
<dbReference type="GeneID" id="28833101"/>
<evidence type="ECO:0000256" key="1">
    <source>
        <dbReference type="SAM" id="MobiDB-lite"/>
    </source>
</evidence>
<evidence type="ECO:0000313" key="3">
    <source>
        <dbReference type="Proteomes" id="UP000070700"/>
    </source>
</evidence>
<name>A0A132B2C4_MOLSC</name>
<feature type="compositionally biased region" description="Polar residues" evidence="1">
    <location>
        <begin position="521"/>
        <end position="531"/>
    </location>
</feature>
<feature type="region of interest" description="Disordered" evidence="1">
    <location>
        <begin position="946"/>
        <end position="966"/>
    </location>
</feature>
<keyword evidence="3" id="KW-1185">Reference proteome</keyword>
<feature type="region of interest" description="Disordered" evidence="1">
    <location>
        <begin position="398"/>
        <end position="437"/>
    </location>
</feature>
<gene>
    <name evidence="2" type="ORF">LY89DRAFT_790492</name>
</gene>
<dbReference type="RefSeq" id="XP_018060826.1">
    <property type="nucleotide sequence ID" value="XM_018223375.1"/>
</dbReference>
<feature type="compositionally biased region" description="Basic and acidic residues" evidence="1">
    <location>
        <begin position="575"/>
        <end position="589"/>
    </location>
</feature>
<feature type="compositionally biased region" description="Basic and acidic residues" evidence="1">
    <location>
        <begin position="30"/>
        <end position="41"/>
    </location>
</feature>
<dbReference type="EMBL" id="KQ947446">
    <property type="protein sequence ID" value="KUJ06471.1"/>
    <property type="molecule type" value="Genomic_DNA"/>
</dbReference>
<feature type="region of interest" description="Disordered" evidence="1">
    <location>
        <begin position="180"/>
        <end position="251"/>
    </location>
</feature>
<protein>
    <submittedName>
        <fullName evidence="2">Uncharacterized protein</fullName>
    </submittedName>
</protein>
<dbReference type="Proteomes" id="UP000070700">
    <property type="component" value="Unassembled WGS sequence"/>
</dbReference>
<feature type="compositionally biased region" description="Polar residues" evidence="1">
    <location>
        <begin position="1"/>
        <end position="14"/>
    </location>
</feature>
<feature type="region of interest" description="Disordered" evidence="1">
    <location>
        <begin position="323"/>
        <end position="376"/>
    </location>
</feature>
<dbReference type="KEGG" id="psco:LY89DRAFT_790492"/>
<dbReference type="OrthoDB" id="4207369at2759"/>
<feature type="compositionally biased region" description="Basic residues" evidence="1">
    <location>
        <begin position="407"/>
        <end position="420"/>
    </location>
</feature>
<feature type="compositionally biased region" description="Basic and acidic residues" evidence="1">
    <location>
        <begin position="336"/>
        <end position="346"/>
    </location>
</feature>
<feature type="compositionally biased region" description="Acidic residues" evidence="1">
    <location>
        <begin position="532"/>
        <end position="541"/>
    </location>
</feature>
<reference evidence="2 3" key="1">
    <citation type="submission" date="2015-10" db="EMBL/GenBank/DDBJ databases">
        <title>Full genome of DAOMC 229536 Phialocephala scopiformis, a fungal endophyte of spruce producing the potent anti-insectan compound rugulosin.</title>
        <authorList>
            <consortium name="DOE Joint Genome Institute"/>
            <person name="Walker A.K."/>
            <person name="Frasz S.L."/>
            <person name="Seifert K.A."/>
            <person name="Miller J.D."/>
            <person name="Mondo S.J."/>
            <person name="Labutti K."/>
            <person name="Lipzen A."/>
            <person name="Dockter R."/>
            <person name="Kennedy M."/>
            <person name="Grigoriev I.V."/>
            <person name="Spatafora J.W."/>
        </authorList>
    </citation>
    <scope>NUCLEOTIDE SEQUENCE [LARGE SCALE GENOMIC DNA]</scope>
    <source>
        <strain evidence="2 3">CBS 120377</strain>
    </source>
</reference>
<accession>A0A132B2C4</accession>
<feature type="region of interest" description="Disordered" evidence="1">
    <location>
        <begin position="726"/>
        <end position="815"/>
    </location>
</feature>
<feature type="compositionally biased region" description="Low complexity" evidence="1">
    <location>
        <begin position="743"/>
        <end position="753"/>
    </location>
</feature>
<feature type="region of interest" description="Disordered" evidence="1">
    <location>
        <begin position="503"/>
        <end position="553"/>
    </location>
</feature>
<feature type="compositionally biased region" description="Basic and acidic residues" evidence="1">
    <location>
        <begin position="919"/>
        <end position="936"/>
    </location>
</feature>
<feature type="compositionally biased region" description="Basic and acidic residues" evidence="1">
    <location>
        <begin position="203"/>
        <end position="219"/>
    </location>
</feature>
<feature type="region of interest" description="Disordered" evidence="1">
    <location>
        <begin position="919"/>
        <end position="938"/>
    </location>
</feature>
<sequence>MDSNHTTAPQSSTLEIYKDAFAPQPRPRTRAWERSSVEARAPRLQGQKIWKKAAHKAPHDDKENFEAALVELEKGGAGMRKKQRIMGAKENINDAQWQLIQEGANVKVLLSPKKNGRQSLAAGNADALLVPRKRTNANHLITPRKPLRKVPNGIHPSTAPLELPAEPAIIISLSLETGTKPSETNHLNNEIVDDASRLPSPRTDNRTADTEHRTPEKPERRRKSLRKSTRRITQNEISEAMPSVPMNDNSSNSLSVVVWSAPAFKTFRATESISKIPNLSMEESISSPAEELVAQARVIELDQHISDERKVLSPTIVHKSLDGSLELDNDNASGNEHSEEPIDSPRHHPILKESSPALSQDSNLNNSTSSAKENTILTTSAADLESVTLESMENIAYNSTRAITPRSNKKTPQRGSRRSTRVSPIKSTTSSSQSAEMQAIVEARSLQQTASSSASHELDCLITEPENLTISQSSDSIPTELPDLQIARDLIAAYGNEDSIYGGCDPTEEENTCDSGVADSLPTSLEETSQTESDDSMEEGDVGNSNNLDSCFENPANETIEEVEQMPPTSVIQESHSHSQEIEFEHSNPNDEMDVDSTLMDMVIEDSELASPDVAQLATNMNQPLDLFPSVGKINTESSASELVREELVDETVEEHEVLELISLTTAEDRKSLEQEDSTEDVDATISTASTLALLEKNPSDSEPRPLVDHDDTDLLRDFVTRVKANKAAKAATGIPKRKRSLPHSPLRLPLGSEANSSPSASDAKDDEFDVSVESESSKKRRKHNDHSLDEDELTQPRSTRRSGRTRLPIKSPLAAPSFIPVRRLGQDGDNTVTLKRSEEKELAALTKVNTRKNKGTAVHPAQVLAKKAEEKDDPAARQRALKEVFDEKIQKKKETKKSKTVIWAEQLAQFQTDDKKVTAEEEADKEQPVVEEKKTAVKVGMRSKMSLGMAVNGTPAPKRKVRGRP</sequence>
<feature type="compositionally biased region" description="Polar residues" evidence="1">
    <location>
        <begin position="356"/>
        <end position="376"/>
    </location>
</feature>
<organism evidence="2 3">
    <name type="scientific">Mollisia scopiformis</name>
    <name type="common">Conifer needle endophyte fungus</name>
    <name type="synonym">Phialocephala scopiformis</name>
    <dbReference type="NCBI Taxonomy" id="149040"/>
    <lineage>
        <taxon>Eukaryota</taxon>
        <taxon>Fungi</taxon>
        <taxon>Dikarya</taxon>
        <taxon>Ascomycota</taxon>
        <taxon>Pezizomycotina</taxon>
        <taxon>Leotiomycetes</taxon>
        <taxon>Helotiales</taxon>
        <taxon>Mollisiaceae</taxon>
        <taxon>Mollisia</taxon>
    </lineage>
</organism>
<evidence type="ECO:0000313" key="2">
    <source>
        <dbReference type="EMBL" id="KUJ06471.1"/>
    </source>
</evidence>
<dbReference type="AlphaFoldDB" id="A0A132B2C4"/>
<feature type="region of interest" description="Disordered" evidence="1">
    <location>
        <begin position="1"/>
        <end position="61"/>
    </location>
</feature>